<dbReference type="InterPro" id="IPR004331">
    <property type="entry name" value="SPX_dom"/>
</dbReference>
<feature type="transmembrane region" description="Helical" evidence="6">
    <location>
        <begin position="682"/>
        <end position="708"/>
    </location>
</feature>
<organism evidence="8 9">
    <name type="scientific">Prymnesium parvum</name>
    <name type="common">Toxic golden alga</name>
    <dbReference type="NCBI Taxonomy" id="97485"/>
    <lineage>
        <taxon>Eukaryota</taxon>
        <taxon>Haptista</taxon>
        <taxon>Haptophyta</taxon>
        <taxon>Prymnesiophyceae</taxon>
        <taxon>Prymnesiales</taxon>
        <taxon>Prymnesiaceae</taxon>
        <taxon>Prymnesium</taxon>
    </lineage>
</organism>
<evidence type="ECO:0000256" key="1">
    <source>
        <dbReference type="ARBA" id="ARBA00004141"/>
    </source>
</evidence>
<evidence type="ECO:0000259" key="7">
    <source>
        <dbReference type="PROSITE" id="PS51382"/>
    </source>
</evidence>
<evidence type="ECO:0000256" key="3">
    <source>
        <dbReference type="ARBA" id="ARBA00022692"/>
    </source>
</evidence>
<dbReference type="GO" id="GO:0006797">
    <property type="term" value="P:polyphosphate metabolic process"/>
    <property type="evidence" value="ECO:0007669"/>
    <property type="project" value="TreeGrafter"/>
</dbReference>
<feature type="transmembrane region" description="Helical" evidence="6">
    <location>
        <begin position="500"/>
        <end position="519"/>
    </location>
</feature>
<dbReference type="GO" id="GO:0006817">
    <property type="term" value="P:phosphate ion transport"/>
    <property type="evidence" value="ECO:0007669"/>
    <property type="project" value="TreeGrafter"/>
</dbReference>
<keyword evidence="3 6" id="KW-0812">Transmembrane</keyword>
<dbReference type="Proteomes" id="UP001515480">
    <property type="component" value="Unassembled WGS sequence"/>
</dbReference>
<reference evidence="8 9" key="1">
    <citation type="journal article" date="2024" name="Science">
        <title>Giant polyketide synthase enzymes in the biosynthesis of giant marine polyether toxins.</title>
        <authorList>
            <person name="Fallon T.R."/>
            <person name="Shende V.V."/>
            <person name="Wierzbicki I.H."/>
            <person name="Pendleton A.L."/>
            <person name="Watervoot N.F."/>
            <person name="Auber R.P."/>
            <person name="Gonzalez D.J."/>
            <person name="Wisecaver J.H."/>
            <person name="Moore B.S."/>
        </authorList>
    </citation>
    <scope>NUCLEOTIDE SEQUENCE [LARGE SCALE GENOMIC DNA]</scope>
    <source>
        <strain evidence="8 9">12B1</strain>
    </source>
</reference>
<dbReference type="GO" id="GO:0005315">
    <property type="term" value="F:phosphate transmembrane transporter activity"/>
    <property type="evidence" value="ECO:0007669"/>
    <property type="project" value="TreeGrafter"/>
</dbReference>
<keyword evidence="2" id="KW-0813">Transport</keyword>
<dbReference type="PROSITE" id="PS51382">
    <property type="entry name" value="SPX"/>
    <property type="match status" value="1"/>
</dbReference>
<feature type="transmembrane region" description="Helical" evidence="6">
    <location>
        <begin position="253"/>
        <end position="283"/>
    </location>
</feature>
<feature type="transmembrane region" description="Helical" evidence="6">
    <location>
        <begin position="531"/>
        <end position="548"/>
    </location>
</feature>
<sequence>MRYGALLELRAIPEWREHFLSYKKLKRLLDPLKRREPDDVEQGGGLDARLLDEHSATTARVEADFLQLLDEDVVRVNAHTARVARQLEERVALLLQQHASSVVKPSPYSGAYNRSVSRLEDDEAIEEVYSECAKLKAFVQLNREGIRKIVKKLDKHVGGPIRQTGMISRLQEEAFVRDGKRVEELSNSLESVVSADQLMRMQQAALYAVTPSSTPTQPFKLWAIGVAAFAASCVAFLPELSLGRDHVHEQRCLSVIVGVIIMWLTQALAYFVTALLVPVLVVLCRVIPLRAKDEADSMYREAHGLTPLDLAEGSMSAQDSAKLLLSSMFDHLILLVLAGLTAAAVVSRCQLEFRLALFLHRNLSHRPLLFCLVIMQLGLVVSLCISNVTAPILLLSALQPTLRELPPGCAYARFLTLGLAFACNLGGMLTPIASPQNAVALGALSAFGKDVTFGSWLAAAFPVAQLGLVAVFGLLVLLLQPFDVSSLPSLYLEEKRKLTTTHIVMLLTVFTTLLLWAGLSFPSLTNTFGDPAIVGLFFIAVPFGSGFLTKEDFNGLAWHLLALIAGGNALGVAASRSGLLSLTAKAMTTAFVDSSSPWLLTGEVALGVLLITTFFSHTVAAIVIMPLAASMGASGGVSAQVVFCCALTCSAAMALPMSSFPNVNSLLAEDDYGRTYVRATDFVLVGFPAQLLVTFIVMTLGYFMSVLLL</sequence>
<name>A0AB34K3L2_PRYPA</name>
<feature type="transmembrane region" description="Helical" evidence="6">
    <location>
        <begin position="410"/>
        <end position="433"/>
    </location>
</feature>
<proteinExistence type="predicted"/>
<dbReference type="EMBL" id="JBGBPQ010000002">
    <property type="protein sequence ID" value="KAL1527621.1"/>
    <property type="molecule type" value="Genomic_DNA"/>
</dbReference>
<feature type="transmembrane region" description="Helical" evidence="6">
    <location>
        <begin position="367"/>
        <end position="398"/>
    </location>
</feature>
<evidence type="ECO:0000256" key="4">
    <source>
        <dbReference type="ARBA" id="ARBA00022989"/>
    </source>
</evidence>
<protein>
    <recommendedName>
        <fullName evidence="7">SPX domain-containing protein</fullName>
    </recommendedName>
</protein>
<feature type="transmembrane region" description="Helical" evidence="6">
    <location>
        <begin position="221"/>
        <end position="241"/>
    </location>
</feature>
<feature type="transmembrane region" description="Helical" evidence="6">
    <location>
        <begin position="641"/>
        <end position="662"/>
    </location>
</feature>
<dbReference type="PANTHER" id="PTHR10283">
    <property type="entry name" value="SOLUTE CARRIER FAMILY 13 MEMBER"/>
    <property type="match status" value="1"/>
</dbReference>
<feature type="transmembrane region" description="Helical" evidence="6">
    <location>
        <begin position="604"/>
        <end position="629"/>
    </location>
</feature>
<keyword evidence="5 6" id="KW-0472">Membrane</keyword>
<dbReference type="Pfam" id="PF03600">
    <property type="entry name" value="CitMHS"/>
    <property type="match status" value="1"/>
</dbReference>
<feature type="domain" description="SPX" evidence="7">
    <location>
        <begin position="1"/>
        <end position="167"/>
    </location>
</feature>
<dbReference type="CDD" id="cd14447">
    <property type="entry name" value="SPX"/>
    <property type="match status" value="1"/>
</dbReference>
<accession>A0AB34K3L2</accession>
<dbReference type="GO" id="GO:0005886">
    <property type="term" value="C:plasma membrane"/>
    <property type="evidence" value="ECO:0007669"/>
    <property type="project" value="TreeGrafter"/>
</dbReference>
<evidence type="ECO:0000313" key="9">
    <source>
        <dbReference type="Proteomes" id="UP001515480"/>
    </source>
</evidence>
<feature type="transmembrane region" description="Helical" evidence="6">
    <location>
        <begin position="560"/>
        <end position="584"/>
    </location>
</feature>
<dbReference type="AlphaFoldDB" id="A0AB34K3L2"/>
<gene>
    <name evidence="8" type="ORF">AB1Y20_009007</name>
</gene>
<dbReference type="PANTHER" id="PTHR10283:SF92">
    <property type="entry name" value="LOW-AFFINITY PHOSPHATE TRANSPORTER PHO91"/>
    <property type="match status" value="1"/>
</dbReference>
<evidence type="ECO:0000256" key="5">
    <source>
        <dbReference type="ARBA" id="ARBA00023136"/>
    </source>
</evidence>
<dbReference type="InterPro" id="IPR004680">
    <property type="entry name" value="Cit_transptr-like_dom"/>
</dbReference>
<comment type="subcellular location">
    <subcellularLocation>
        <location evidence="1">Membrane</location>
        <topology evidence="1">Multi-pass membrane protein</topology>
    </subcellularLocation>
</comment>
<feature type="transmembrane region" description="Helical" evidence="6">
    <location>
        <begin position="453"/>
        <end position="479"/>
    </location>
</feature>
<keyword evidence="9" id="KW-1185">Reference proteome</keyword>
<evidence type="ECO:0000256" key="2">
    <source>
        <dbReference type="ARBA" id="ARBA00022448"/>
    </source>
</evidence>
<keyword evidence="4 6" id="KW-1133">Transmembrane helix</keyword>
<feature type="transmembrane region" description="Helical" evidence="6">
    <location>
        <begin position="323"/>
        <end position="347"/>
    </location>
</feature>
<comment type="caution">
    <text evidence="8">The sequence shown here is derived from an EMBL/GenBank/DDBJ whole genome shotgun (WGS) entry which is preliminary data.</text>
</comment>
<evidence type="ECO:0000313" key="8">
    <source>
        <dbReference type="EMBL" id="KAL1527621.1"/>
    </source>
</evidence>
<evidence type="ECO:0000256" key="6">
    <source>
        <dbReference type="SAM" id="Phobius"/>
    </source>
</evidence>